<evidence type="ECO:0000256" key="3">
    <source>
        <dbReference type="PROSITE-ProRule" id="PRU00175"/>
    </source>
</evidence>
<gene>
    <name evidence="5" type="ORF">ECRASSUSDP1_LOCUS23869</name>
</gene>
<evidence type="ECO:0000313" key="5">
    <source>
        <dbReference type="EMBL" id="CAI2382396.1"/>
    </source>
</evidence>
<evidence type="ECO:0000313" key="6">
    <source>
        <dbReference type="Proteomes" id="UP001295684"/>
    </source>
</evidence>
<keyword evidence="3" id="KW-0863">Zinc-finger</keyword>
<dbReference type="PANTHER" id="PTHR45893">
    <property type="entry name" value="POLYCOMB GROUP RING FINGER PROTEIN"/>
    <property type="match status" value="1"/>
</dbReference>
<dbReference type="SUPFAM" id="SSF57850">
    <property type="entry name" value="RING/U-box"/>
    <property type="match status" value="1"/>
</dbReference>
<accession>A0AAD1Y162</accession>
<dbReference type="Gene3D" id="3.30.40.10">
    <property type="entry name" value="Zinc/RING finger domain, C3HC4 (zinc finger)"/>
    <property type="match status" value="1"/>
</dbReference>
<dbReference type="InterPro" id="IPR001841">
    <property type="entry name" value="Znf_RING"/>
</dbReference>
<dbReference type="InterPro" id="IPR013083">
    <property type="entry name" value="Znf_RING/FYVE/PHD"/>
</dbReference>
<proteinExistence type="predicted"/>
<dbReference type="GO" id="GO:0008270">
    <property type="term" value="F:zinc ion binding"/>
    <property type="evidence" value="ECO:0007669"/>
    <property type="project" value="UniProtKB-KW"/>
</dbReference>
<protein>
    <recommendedName>
        <fullName evidence="4">RING-type domain-containing protein</fullName>
    </recommendedName>
</protein>
<feature type="domain" description="RING-type" evidence="4">
    <location>
        <begin position="45"/>
        <end position="87"/>
    </location>
</feature>
<dbReference type="EMBL" id="CAMPGE010024569">
    <property type="protein sequence ID" value="CAI2382396.1"/>
    <property type="molecule type" value="Genomic_DNA"/>
</dbReference>
<sequence length="161" mass="18507">MEEEKKDNKTGDKPKKIDCDPTDPAYIDHLLNGIDKTVFDPYLRCYICKGFLRDAHTIIECGDTFCKSCVCFYFTSVKTSISCPVCKEDLGGRPLDHIVPDPSIQKIVDILYPEFKELDIKAINAMYKTFEEDGGLPIDRELKEEYREIDFSKFKVSDDPM</sequence>
<evidence type="ECO:0000259" key="4">
    <source>
        <dbReference type="PROSITE" id="PS50089"/>
    </source>
</evidence>
<dbReference type="Pfam" id="PF13923">
    <property type="entry name" value="zf-C3HC4_2"/>
    <property type="match status" value="1"/>
</dbReference>
<comment type="subcellular location">
    <subcellularLocation>
        <location evidence="1">Nucleus</location>
    </subcellularLocation>
</comment>
<keyword evidence="2" id="KW-0539">Nucleus</keyword>
<reference evidence="5" key="1">
    <citation type="submission" date="2023-07" db="EMBL/GenBank/DDBJ databases">
        <authorList>
            <consortium name="AG Swart"/>
            <person name="Singh M."/>
            <person name="Singh A."/>
            <person name="Seah K."/>
            <person name="Emmerich C."/>
        </authorList>
    </citation>
    <scope>NUCLEOTIDE SEQUENCE</scope>
    <source>
        <strain evidence="5">DP1</strain>
    </source>
</reference>
<dbReference type="Proteomes" id="UP001295684">
    <property type="component" value="Unassembled WGS sequence"/>
</dbReference>
<keyword evidence="3" id="KW-0862">Zinc</keyword>
<evidence type="ECO:0000256" key="1">
    <source>
        <dbReference type="ARBA" id="ARBA00004123"/>
    </source>
</evidence>
<dbReference type="InterPro" id="IPR051507">
    <property type="entry name" value="PcG_RING_finger"/>
</dbReference>
<keyword evidence="3" id="KW-0479">Metal-binding</keyword>
<dbReference type="GO" id="GO:0005634">
    <property type="term" value="C:nucleus"/>
    <property type="evidence" value="ECO:0007669"/>
    <property type="project" value="UniProtKB-SubCell"/>
</dbReference>
<comment type="caution">
    <text evidence="5">The sequence shown here is derived from an EMBL/GenBank/DDBJ whole genome shotgun (WGS) entry which is preliminary data.</text>
</comment>
<organism evidence="5 6">
    <name type="scientific">Euplotes crassus</name>
    <dbReference type="NCBI Taxonomy" id="5936"/>
    <lineage>
        <taxon>Eukaryota</taxon>
        <taxon>Sar</taxon>
        <taxon>Alveolata</taxon>
        <taxon>Ciliophora</taxon>
        <taxon>Intramacronucleata</taxon>
        <taxon>Spirotrichea</taxon>
        <taxon>Hypotrichia</taxon>
        <taxon>Euplotida</taxon>
        <taxon>Euplotidae</taxon>
        <taxon>Moneuplotes</taxon>
    </lineage>
</organism>
<keyword evidence="6" id="KW-1185">Reference proteome</keyword>
<name>A0AAD1Y162_EUPCR</name>
<evidence type="ECO:0000256" key="2">
    <source>
        <dbReference type="ARBA" id="ARBA00023242"/>
    </source>
</evidence>
<dbReference type="AlphaFoldDB" id="A0AAD1Y162"/>
<dbReference type="PROSITE" id="PS50089">
    <property type="entry name" value="ZF_RING_2"/>
    <property type="match status" value="1"/>
</dbReference>